<dbReference type="GO" id="GO:0000226">
    <property type="term" value="P:microtubule cytoskeleton organization"/>
    <property type="evidence" value="ECO:0007669"/>
    <property type="project" value="TreeGrafter"/>
</dbReference>
<proteinExistence type="predicted"/>
<dbReference type="InterPro" id="IPR024774">
    <property type="entry name" value="PH_dom-Mcp5-type"/>
</dbReference>
<feature type="region of interest" description="Disordered" evidence="2">
    <location>
        <begin position="493"/>
        <end position="518"/>
    </location>
</feature>
<feature type="region of interest" description="Disordered" evidence="2">
    <location>
        <begin position="1"/>
        <end position="34"/>
    </location>
</feature>
<evidence type="ECO:0000313" key="5">
    <source>
        <dbReference type="Proteomes" id="UP000286045"/>
    </source>
</evidence>
<feature type="coiled-coil region" evidence="1">
    <location>
        <begin position="84"/>
        <end position="128"/>
    </location>
</feature>
<feature type="compositionally biased region" description="Acidic residues" evidence="2">
    <location>
        <begin position="559"/>
        <end position="568"/>
    </location>
</feature>
<feature type="compositionally biased region" description="Polar residues" evidence="2">
    <location>
        <begin position="2017"/>
        <end position="2034"/>
    </location>
</feature>
<dbReference type="GO" id="GO:0005938">
    <property type="term" value="C:cell cortex"/>
    <property type="evidence" value="ECO:0007669"/>
    <property type="project" value="InterPro"/>
</dbReference>
<dbReference type="PANTHER" id="PTHR28190">
    <property type="entry name" value="NUCLEAR MIGRATION PROTEIN NUM1"/>
    <property type="match status" value="1"/>
</dbReference>
<dbReference type="Gene3D" id="1.20.1230.10">
    <property type="entry name" value="Phospholipase C beta, distal C-terminal domain"/>
    <property type="match status" value="1"/>
</dbReference>
<feature type="coiled-coil region" evidence="1">
    <location>
        <begin position="415"/>
        <end position="456"/>
    </location>
</feature>
<feature type="coiled-coil region" evidence="1">
    <location>
        <begin position="800"/>
        <end position="850"/>
    </location>
</feature>
<dbReference type="PROSITE" id="PS50003">
    <property type="entry name" value="PH_DOMAIN"/>
    <property type="match status" value="1"/>
</dbReference>
<feature type="compositionally biased region" description="Polar residues" evidence="2">
    <location>
        <begin position="2262"/>
        <end position="2288"/>
    </location>
</feature>
<feature type="coiled-coil region" evidence="1">
    <location>
        <begin position="978"/>
        <end position="1050"/>
    </location>
</feature>
<dbReference type="CDD" id="cd13365">
    <property type="entry name" value="PH_PLC_plant-like"/>
    <property type="match status" value="1"/>
</dbReference>
<feature type="compositionally biased region" description="Basic and acidic residues" evidence="2">
    <location>
        <begin position="379"/>
        <end position="388"/>
    </location>
</feature>
<feature type="coiled-coil region" evidence="1">
    <location>
        <begin position="1346"/>
        <end position="1418"/>
    </location>
</feature>
<gene>
    <name evidence="4" type="ORF">EKO27_g1855</name>
</gene>
<evidence type="ECO:0000256" key="2">
    <source>
        <dbReference type="SAM" id="MobiDB-lite"/>
    </source>
</evidence>
<keyword evidence="5" id="KW-1185">Reference proteome</keyword>
<dbReference type="Pfam" id="PF12814">
    <property type="entry name" value="Mcp5_PH"/>
    <property type="match status" value="1"/>
</dbReference>
<evidence type="ECO:0000256" key="1">
    <source>
        <dbReference type="SAM" id="Coils"/>
    </source>
</evidence>
<protein>
    <recommendedName>
        <fullName evidence="3">PH domain-containing protein</fullName>
    </recommendedName>
</protein>
<feature type="region of interest" description="Disordered" evidence="2">
    <location>
        <begin position="543"/>
        <end position="704"/>
    </location>
</feature>
<feature type="region of interest" description="Disordered" evidence="2">
    <location>
        <begin position="379"/>
        <end position="406"/>
    </location>
</feature>
<feature type="compositionally biased region" description="Polar residues" evidence="2">
    <location>
        <begin position="1"/>
        <end position="14"/>
    </location>
</feature>
<dbReference type="Proteomes" id="UP000286045">
    <property type="component" value="Unassembled WGS sequence"/>
</dbReference>
<dbReference type="GO" id="GO:0005543">
    <property type="term" value="F:phospholipid binding"/>
    <property type="evidence" value="ECO:0007669"/>
    <property type="project" value="InterPro"/>
</dbReference>
<sequence>MATTPPLSDESSARTPAPAAVIDAPDNDPFRSTGPTHYRFSNFNAKLFALGPNASPAQAKRALEAHLAETDRRMEEAGKLGTALVQQRNELTERLKEVEKLQAEDELSDDLRQKLVGIEKDYNEVARESARAFLPKSRVPSNEAAAGSPFVPEGKRSVSPSKFEAQATASPTKLSVPNRKIRNQPSNRIHDIEFAAEISSSLIVQVRNLQGLLAEKEEELKETRSARSKLEYDAETLQQRLKALDDNEHRYKDENWNLETKIHELMAENKDTADRVKKLTQSLNILQSEKNASQRELDEIKLSHSKLTEEHAATVKHHDIELGTAKRTMVMAESEKAAMQRKIEDLTGQNSDLAKAMSVSMRAKKSERESIVGMSDEDFHTAHDHTTPEDSPPASPIKGTPRHSMLESETLKTSLAHAQRLIQSLRTNVHREKTEKIESRRLLQEARDEIEKLRSEPIVPTTRRSRKADKEFKKPPRLLGSLRSARSEIFLDDPDWEDQPDVLPHPLSSPVSRETTMFNPVPEQTDHFETANETSDAAFETANENATETDDFHTGAEEFSSDDAETETESPSKRRTLTRRPPNLFGIQRHGSIDSTASTEDEDFPYEEVKTPTLPPLHAKFPLRVSRGAYRRSRQTSEEPALPSSPVSFANSSNMGTPQQPAQSLAAELGDFDGSDNESSMSATPSRRSVRGRAMTPPPALPPLPRAIMVDSGMMTEPVHESSASPAGTVVSRFSVGSDYNDSVNHDVGEKLAAFPTPPSSSHRRDFALVPSLALSTVHSHNVEPLPEPDTHGAEMAGLRAEHAEQLKNLVAENASTQAAVIEVLRSEHADALDAAKHDHARELEALRSRHADATTKVVADTQAAHAREIESMTSRHADEISKAVAVAQASHDKELESLGILHVQQLAQKESESKAAHARDLEALKSSHSEELSRRELETTAAHAAELEALKVAHTEELGRREAENKSAHAAEINGLKAAYAQEISRKEAELKAAAAAELEALKLTHAEELSRFKNENEAVHAAELAALVASYTSKIDAAKSDLSEANARQLEDLKSSHADQIDHVKQSMDTSHAEQLESLKSSHLQHIDEIKSSIDATHAEELESLRTAHAQQLADTKNEITAAQTTTIASLTDSHSKQLDEAKNSLLAVHSQELESLRATHSQELESLKATHSRQVDDLSREKEAAHTAAIGALAESHSQHINETKDGMAATHAQELGRLRASHIEQLDELRKEKDSAHAAALAAMVGTYTKQLETQKADGEAAMSREIIALKTMHAQEIETLNNQHAAAHTKELDAFKAALAKQVESSKTEGDAAHYQQIEALNAAHAEIIEVHKRDAEIAQSQALESLRSSHERQIDTLRSEHSSSRVKELELVAAKHLDEVKDLKAENAASRTAELEDLTNKHRDELKVLRDEHEVSKSHLREELGITHSTELVALRQELDATHTRHIDSLGAKYANDLAALKSEHEATLAQQLQELTDSHSQRIADLGRESEQAKSKELAALGASHAQILVTVKADHEADLARKIQEMADSHAHDLKELRQQGDSDQSRELAAMATRYENDLEKVKSELKSASQQELANLDAAHVAALASLRAEHQTTLEQASKNLESEHLEALKAIRSERDASQSEALDKLGAEHSRQLDQLKMERDATLARELDALRAHHAEILDSQTRESDAALARELDTIKAQHAQTLESQAQESTATLARALDTLKAQHAQVLEASGATHTQESEQLKAHHAQILESYIRETAAEKEALLASHAAELEALRASLTIVQPTLGYSSMSSVQTEPNELPELKSPRREAFIIPRDGEPVTPRSLAHGGPNKQSKAIDIPIIAEDDTRQSPSAIVRSETPDSQRPFKEITTNTDARLSRKLTTNTSHQGSQTVLTGENLDQLMTNQHRQSQGAAVVSKGEEVGGALEATPSTIRIRRSSTDSLGSVTRARHRTPEPGSAAASEPFPTRRPGSAASVRSAAQNRPPLPLNHREAIEAARSNSAHGAKGSMGPPLLPASAYRPSSSPQTPSNKPSQSPASVIRATPTPRAGRTPGYADVHSPTRMPMRSRQSSISSFASEIDTRFNIHNGMGIDPSGFGPSTDPRMIQAVTQTMIGEYLWKYTRKTGRGEMSENRHRRFFWVHPYTRALYWSDSDPGTGSREMRAKSVPIEAVRVVADDNPMPPGLHRKSLIVIAPGRTIKFTCTTGQRHETWFNALSYLLLRSGNENKQDAEEVAGNITLEDVDEFNPSAHRRPENGQRPQPPPSLSSYNSRTTRNESPSLEATMSIPTLTPTREKEAARTGTFGRLSGYWRSSSLNRGTFGSLRSRSYQPYDSAIYEASEVPDSAEDLRQIIEQQDRESDRLENENMM</sequence>
<accession>A0A439DFR6</accession>
<dbReference type="GO" id="GO:0005739">
    <property type="term" value="C:mitochondrion"/>
    <property type="evidence" value="ECO:0007669"/>
    <property type="project" value="TreeGrafter"/>
</dbReference>
<dbReference type="PANTHER" id="PTHR28190:SF1">
    <property type="entry name" value="NUCLEAR MIGRATION PROTEIN NUM1"/>
    <property type="match status" value="1"/>
</dbReference>
<feature type="region of interest" description="Disordered" evidence="2">
    <location>
        <begin position="457"/>
        <end position="479"/>
    </location>
</feature>
<dbReference type="InterPro" id="IPR001849">
    <property type="entry name" value="PH_domain"/>
</dbReference>
<feature type="domain" description="PH" evidence="3">
    <location>
        <begin position="2107"/>
        <end position="2217"/>
    </location>
</feature>
<feature type="region of interest" description="Disordered" evidence="2">
    <location>
        <begin position="2234"/>
        <end position="2297"/>
    </location>
</feature>
<feature type="region of interest" description="Disordered" evidence="2">
    <location>
        <begin position="1928"/>
        <end position="2069"/>
    </location>
</feature>
<dbReference type="SUPFAM" id="SSF50729">
    <property type="entry name" value="PH domain-like"/>
    <property type="match status" value="1"/>
</dbReference>
<dbReference type="SMART" id="SM00233">
    <property type="entry name" value="PH"/>
    <property type="match status" value="1"/>
</dbReference>
<evidence type="ECO:0000313" key="4">
    <source>
        <dbReference type="EMBL" id="RWA13250.1"/>
    </source>
</evidence>
<organism evidence="4 5">
    <name type="scientific">Xylaria grammica</name>
    <dbReference type="NCBI Taxonomy" id="363999"/>
    <lineage>
        <taxon>Eukaryota</taxon>
        <taxon>Fungi</taxon>
        <taxon>Dikarya</taxon>
        <taxon>Ascomycota</taxon>
        <taxon>Pezizomycotina</taxon>
        <taxon>Sordariomycetes</taxon>
        <taxon>Xylariomycetidae</taxon>
        <taxon>Xylariales</taxon>
        <taxon>Xylariaceae</taxon>
        <taxon>Xylaria</taxon>
    </lineage>
</organism>
<reference evidence="4 5" key="1">
    <citation type="submission" date="2018-12" db="EMBL/GenBank/DDBJ databases">
        <title>Draft genome sequence of Xylaria grammica IHI A82.</title>
        <authorList>
            <person name="Buettner E."/>
            <person name="Kellner H."/>
        </authorList>
    </citation>
    <scope>NUCLEOTIDE SEQUENCE [LARGE SCALE GENOMIC DNA]</scope>
    <source>
        <strain evidence="4 5">IHI A82</strain>
    </source>
</reference>
<feature type="compositionally biased region" description="Polar residues" evidence="2">
    <location>
        <begin position="645"/>
        <end position="663"/>
    </location>
</feature>
<feature type="coiled-coil region" evidence="1">
    <location>
        <begin position="1216"/>
        <end position="1243"/>
    </location>
</feature>
<dbReference type="InterPro" id="IPR042531">
    <property type="entry name" value="PLC-beta_C_sf"/>
</dbReference>
<dbReference type="STRING" id="363999.A0A439DFR6"/>
<feature type="compositionally biased region" description="Polar residues" evidence="2">
    <location>
        <begin position="509"/>
        <end position="518"/>
    </location>
</feature>
<comment type="caution">
    <text evidence="4">The sequence shown here is derived from an EMBL/GenBank/DDBJ whole genome shotgun (WGS) entry which is preliminary data.</text>
</comment>
<evidence type="ECO:0000259" key="3">
    <source>
        <dbReference type="PROSITE" id="PS50003"/>
    </source>
</evidence>
<dbReference type="EMBL" id="RYZI01000031">
    <property type="protein sequence ID" value="RWA13250.1"/>
    <property type="molecule type" value="Genomic_DNA"/>
</dbReference>
<feature type="coiled-coil region" evidence="1">
    <location>
        <begin position="206"/>
        <end position="356"/>
    </location>
</feature>
<name>A0A439DFR6_9PEZI</name>
<feature type="region of interest" description="Disordered" evidence="2">
    <location>
        <begin position="1167"/>
        <end position="1186"/>
    </location>
</feature>
<feature type="compositionally biased region" description="Polar residues" evidence="2">
    <location>
        <begin position="677"/>
        <end position="687"/>
    </location>
</feature>
<keyword evidence="1" id="KW-0175">Coiled coil</keyword>
<dbReference type="GO" id="GO:0015631">
    <property type="term" value="F:tubulin binding"/>
    <property type="evidence" value="ECO:0007669"/>
    <property type="project" value="TreeGrafter"/>
</dbReference>
<dbReference type="InterPro" id="IPR053005">
    <property type="entry name" value="Nuclear_Pos-Cytoskel_Interact"/>
</dbReference>
<dbReference type="GO" id="GO:0032065">
    <property type="term" value="P:maintenance of protein location in cell cortex"/>
    <property type="evidence" value="ECO:0007669"/>
    <property type="project" value="InterPro"/>
</dbReference>
<feature type="region of interest" description="Disordered" evidence="2">
    <location>
        <begin position="1844"/>
        <end position="1863"/>
    </location>
</feature>
<feature type="coiled-coil region" evidence="1">
    <location>
        <begin position="1528"/>
        <end position="1618"/>
    </location>
</feature>